<dbReference type="GO" id="GO:0007283">
    <property type="term" value="P:spermatogenesis"/>
    <property type="evidence" value="ECO:0007669"/>
    <property type="project" value="UniProtKB-KW"/>
</dbReference>
<evidence type="ECO:0000256" key="12">
    <source>
        <dbReference type="ARBA" id="ARBA00023158"/>
    </source>
</evidence>
<dbReference type="Pfam" id="PF00271">
    <property type="entry name" value="Helicase_C"/>
    <property type="match status" value="1"/>
</dbReference>
<evidence type="ECO:0000256" key="1">
    <source>
        <dbReference type="ARBA" id="ARBA00004496"/>
    </source>
</evidence>
<feature type="compositionally biased region" description="Basic and acidic residues" evidence="15">
    <location>
        <begin position="173"/>
        <end position="192"/>
    </location>
</feature>
<feature type="domain" description="Helicase ATP-binding" evidence="17">
    <location>
        <begin position="238"/>
        <end position="404"/>
    </location>
</feature>
<dbReference type="Gene3D" id="2.40.50.90">
    <property type="match status" value="1"/>
</dbReference>
<dbReference type="Proteomes" id="UP000663836">
    <property type="component" value="Unassembled WGS sequence"/>
</dbReference>
<feature type="compositionally biased region" description="Basic and acidic residues" evidence="15">
    <location>
        <begin position="1"/>
        <end position="11"/>
    </location>
</feature>
<comment type="caution">
    <text evidence="19">The sequence shown here is derived from an EMBL/GenBank/DDBJ whole genome shotgun (WGS) entry which is preliminary data.</text>
</comment>
<dbReference type="SUPFAM" id="SSF52540">
    <property type="entry name" value="P-loop containing nucleoside triphosphate hydrolases"/>
    <property type="match status" value="1"/>
</dbReference>
<evidence type="ECO:0000259" key="16">
    <source>
        <dbReference type="PROSITE" id="PS50304"/>
    </source>
</evidence>
<keyword evidence="10" id="KW-0067">ATP-binding</keyword>
<dbReference type="InterPro" id="IPR013087">
    <property type="entry name" value="Znf_C2H2_type"/>
</dbReference>
<comment type="subcellular location">
    <subcellularLocation>
        <location evidence="1">Cytoplasm</location>
    </subcellularLocation>
</comment>
<dbReference type="PROSITE" id="PS50304">
    <property type="entry name" value="TUDOR"/>
    <property type="match status" value="1"/>
</dbReference>
<evidence type="ECO:0000256" key="8">
    <source>
        <dbReference type="ARBA" id="ARBA00022801"/>
    </source>
</evidence>
<dbReference type="InterPro" id="IPR007502">
    <property type="entry name" value="Helicase-assoc_dom"/>
</dbReference>
<keyword evidence="5" id="KW-0963">Cytoplasm</keyword>
<keyword evidence="11" id="KW-0744">Spermatogenesis</keyword>
<dbReference type="PANTHER" id="PTHR18934">
    <property type="entry name" value="ATP-DEPENDENT RNA HELICASE"/>
    <property type="match status" value="1"/>
</dbReference>
<keyword evidence="7" id="KW-0221">Differentiation</keyword>
<dbReference type="Pfam" id="PF00567">
    <property type="entry name" value="TUDOR"/>
    <property type="match status" value="1"/>
</dbReference>
<dbReference type="PROSITE" id="PS00028">
    <property type="entry name" value="ZINC_FINGER_C2H2_1"/>
    <property type="match status" value="1"/>
</dbReference>
<dbReference type="EC" id="3.6.4.13" evidence="3"/>
<evidence type="ECO:0000256" key="11">
    <source>
        <dbReference type="ARBA" id="ARBA00022871"/>
    </source>
</evidence>
<evidence type="ECO:0000259" key="17">
    <source>
        <dbReference type="PROSITE" id="PS51192"/>
    </source>
</evidence>
<dbReference type="GO" id="GO:0030154">
    <property type="term" value="P:cell differentiation"/>
    <property type="evidence" value="ECO:0007669"/>
    <property type="project" value="UniProtKB-KW"/>
</dbReference>
<dbReference type="GO" id="GO:0051321">
    <property type="term" value="P:meiotic cell cycle"/>
    <property type="evidence" value="ECO:0007669"/>
    <property type="project" value="UniProtKB-KW"/>
</dbReference>
<keyword evidence="8" id="KW-0378">Hydrolase</keyword>
<dbReference type="PANTHER" id="PTHR18934:SF113">
    <property type="entry name" value="ATP-DEPENDENT RNA HELICASE TDRD9"/>
    <property type="match status" value="1"/>
</dbReference>
<dbReference type="SUPFAM" id="SSF63748">
    <property type="entry name" value="Tudor/PWWP/MBT"/>
    <property type="match status" value="1"/>
</dbReference>
<comment type="catalytic activity">
    <reaction evidence="14">
        <text>ATP + H2O = ADP + phosphate + H(+)</text>
        <dbReference type="Rhea" id="RHEA:13065"/>
        <dbReference type="ChEBI" id="CHEBI:15377"/>
        <dbReference type="ChEBI" id="CHEBI:15378"/>
        <dbReference type="ChEBI" id="CHEBI:30616"/>
        <dbReference type="ChEBI" id="CHEBI:43474"/>
        <dbReference type="ChEBI" id="CHEBI:456216"/>
        <dbReference type="EC" id="3.6.4.13"/>
    </reaction>
</comment>
<evidence type="ECO:0000256" key="7">
    <source>
        <dbReference type="ARBA" id="ARBA00022782"/>
    </source>
</evidence>
<sequence length="1632" mass="188148">MATSMQHDRRTSMKKKPAVPSYGPGNSLYSTTESLTALDIENYFRIGPTRPNSATTTTTTDTNERKTVQYLRPTSFEQQQKEVQQLNKNKLDIIPYATFHEKKQLLPTDQKAYARDFQQRYDNEFLQRWNKGVLGDNDNETIISSSTSQQFGSTTASSSINNRLSQLNINRNQDQEHMSDIEGRTDPDGVQSEADKEEIRQIFGISHALETFDDYKEIKQWINQDTTLPVYGQKDKILSIIETNSITIIQGNTGSGKSTQIPQYILDDYVKRSKPVNIVVTQPRRIAARSLCEHISHSRNWPIGQTVGYQTSLNKQCCELTRILYCTTGVLLERLILTKTLQDFTHIILDEVHERDQSMDFLLILIRTLWLRNSQNVKIILMSATIEIDKLAHYFRQVINGQIVPAYQFQIDDRLFDVQDMYLEHIQNYGLLPDLKLSEARLSREAIDLAVKLIKSFDDEDSMAGWDHTKNLPIKRATVLVFLPGLLEIQTVHEALRFPRGKPDSAKFNLDDYDECLKFNYDIIPLHSDLSMDDQMNIFTPPKNTFRKIILATNIAESSITIPDVRYVIDFCLSKEMVCDPETNYSCLQLIWASKANCDQRRGRAGRVAHGKCYRLVKLHLYNSLPAYQKPALVQESLDRVVLQAKKLNIGEPKSILALALEPPNINNIEVTILKLKEVGALTIHMGQDEIRPFDGDLTYLGKIMAALPIDIELSRLIALGHAFGLVYEAVIIAACLSTKSIFKIYYKDRLAAYKSKFNFAAGTFCDCQAFLNVYKTWLYHESNQQFRTADAERRWAHLHNVDIKRLREVHLLIDELRNRLRQLHIFVPRDVESDQMKRRRNPIAQQQNLLNLKIIIAGAFYPNYYIREPIESEAVDRELSSKDPFRTIMLRNVPLNEGILYRSQIEQQLKSLVDIEDVKITFENTKALVEFAPQHSTRQIVNPSELPIDQIVTSATSHTNILPAVYFAVKARMTNHKIILQTFERSAALQRVERLRLYMSRGEIQNDILHNERDLFEEHRDALLRLAQRQTTIYSLPQQKLPDIKCQYLTINVSTVVDVNHFWAQYVDRETNAQMKQINDLLSRSLTPLTSTSIEIGMMCAAPFILVSSRTITTTTTTTTTPNNNNSNNHQLVKRYQYYRARVTHRIDNVTVEVFFVDWGNTEQIAIDQLRILEPSLLKIAPLAFECQLWSIRPNIARYPLNTWPIPALNYVCSLILERHVEAEIKAVARNIVKCDILLDIQSNRNHSNQHQQRYNDIGRTTLRQNLINKGFAESANEEHIFDHDYRIRRDAQRFISHTIDFSSSTDPSNTSVQMIDIPKELCEVYERKEIGQPVTLTGPYSPLEANHSSCHYATKMRRVQIDGESINSVGLEEEQHCNYRRLLVAFGVHLLQTRQVVSLRHTTLMPSIRGLPALIAMIFAPTIELRLDEEGKMKTGVLCGLGFNPVTNTSLYPDHDMDIGFDVQISTEDLVRINEIRKQMNLALYSPESAGNRDLIRSVRRIINAELQKLLEAKRPPNRNNYFGTFQWNRLNPDDRVPKMAEDVSPDHLKLFPLHDDVITRTVEIDDEYRLKMMYHLIWLREKATITTFMCQITCELCDMDFNFTSDLFAHLSSSQHRELVRQLHLTHCV</sequence>
<dbReference type="PROSITE" id="PS51192">
    <property type="entry name" value="HELICASE_ATP_BIND_1"/>
    <property type="match status" value="1"/>
</dbReference>
<keyword evidence="9" id="KW-0347">Helicase</keyword>
<evidence type="ECO:0000259" key="18">
    <source>
        <dbReference type="PROSITE" id="PS51194"/>
    </source>
</evidence>
<accession>A0A814WCD2</accession>
<evidence type="ECO:0000313" key="20">
    <source>
        <dbReference type="EMBL" id="CAF3818417.1"/>
    </source>
</evidence>
<dbReference type="InterPro" id="IPR011545">
    <property type="entry name" value="DEAD/DEAH_box_helicase_dom"/>
</dbReference>
<reference evidence="19" key="1">
    <citation type="submission" date="2021-02" db="EMBL/GenBank/DDBJ databases">
        <authorList>
            <person name="Nowell W R."/>
        </authorList>
    </citation>
    <scope>NUCLEOTIDE SEQUENCE</scope>
</reference>
<evidence type="ECO:0000256" key="2">
    <source>
        <dbReference type="ARBA" id="ARBA00008792"/>
    </source>
</evidence>
<evidence type="ECO:0000256" key="14">
    <source>
        <dbReference type="ARBA" id="ARBA00047984"/>
    </source>
</evidence>
<dbReference type="Gene3D" id="2.30.30.140">
    <property type="match status" value="1"/>
</dbReference>
<evidence type="ECO:0000256" key="4">
    <source>
        <dbReference type="ARBA" id="ARBA00022473"/>
    </source>
</evidence>
<dbReference type="GO" id="GO:0031047">
    <property type="term" value="P:regulatory ncRNA-mediated gene silencing"/>
    <property type="evidence" value="ECO:0007669"/>
    <property type="project" value="UniProtKB-KW"/>
</dbReference>
<proteinExistence type="inferred from homology"/>
<feature type="domain" description="Tudor" evidence="16">
    <location>
        <begin position="1122"/>
        <end position="1181"/>
    </location>
</feature>
<keyword evidence="12" id="KW-0943">RNA-mediated gene silencing</keyword>
<dbReference type="Pfam" id="PF00270">
    <property type="entry name" value="DEAD"/>
    <property type="match status" value="1"/>
</dbReference>
<evidence type="ECO:0000313" key="21">
    <source>
        <dbReference type="Proteomes" id="UP000663864"/>
    </source>
</evidence>
<name>A0A814WCD2_9BILA</name>
<dbReference type="InterPro" id="IPR014001">
    <property type="entry name" value="Helicase_ATP-bd"/>
</dbReference>
<evidence type="ECO:0000256" key="13">
    <source>
        <dbReference type="ARBA" id="ARBA00023254"/>
    </source>
</evidence>
<dbReference type="GO" id="GO:0003723">
    <property type="term" value="F:RNA binding"/>
    <property type="evidence" value="ECO:0007669"/>
    <property type="project" value="TreeGrafter"/>
</dbReference>
<dbReference type="InterPro" id="IPR001650">
    <property type="entry name" value="Helicase_C-like"/>
</dbReference>
<dbReference type="SMART" id="SM00487">
    <property type="entry name" value="DEXDc"/>
    <property type="match status" value="1"/>
</dbReference>
<dbReference type="Proteomes" id="UP000663864">
    <property type="component" value="Unassembled WGS sequence"/>
</dbReference>
<evidence type="ECO:0000256" key="10">
    <source>
        <dbReference type="ARBA" id="ARBA00022840"/>
    </source>
</evidence>
<dbReference type="SMART" id="SM00847">
    <property type="entry name" value="HA2"/>
    <property type="match status" value="1"/>
</dbReference>
<feature type="domain" description="Helicase C-terminal" evidence="18">
    <location>
        <begin position="467"/>
        <end position="649"/>
    </location>
</feature>
<keyword evidence="6" id="KW-0547">Nucleotide-binding</keyword>
<protein>
    <recommendedName>
        <fullName evidence="3">RNA helicase</fullName>
        <ecNumber evidence="3">3.6.4.13</ecNumber>
    </recommendedName>
</protein>
<dbReference type="EMBL" id="CAJOBD010001628">
    <property type="protein sequence ID" value="CAF3818417.1"/>
    <property type="molecule type" value="Genomic_DNA"/>
</dbReference>
<dbReference type="Gene3D" id="3.40.50.300">
    <property type="entry name" value="P-loop containing nucleotide triphosphate hydrolases"/>
    <property type="match status" value="2"/>
</dbReference>
<dbReference type="EMBL" id="CAJNOT010001444">
    <property type="protein sequence ID" value="CAF1200345.1"/>
    <property type="molecule type" value="Genomic_DNA"/>
</dbReference>
<feature type="region of interest" description="Disordered" evidence="15">
    <location>
        <begin position="1"/>
        <end position="26"/>
    </location>
</feature>
<dbReference type="Gene3D" id="1.20.120.1080">
    <property type="match status" value="1"/>
</dbReference>
<evidence type="ECO:0000256" key="9">
    <source>
        <dbReference type="ARBA" id="ARBA00022806"/>
    </source>
</evidence>
<gene>
    <name evidence="20" type="ORF">JBS370_LOCUS16303</name>
    <name evidence="19" type="ORF">ZHD862_LOCUS22806</name>
</gene>
<evidence type="ECO:0000256" key="6">
    <source>
        <dbReference type="ARBA" id="ARBA00022741"/>
    </source>
</evidence>
<comment type="similarity">
    <text evidence="2">Belongs to the DEAD box helicase family. DEAH subfamily.</text>
</comment>
<dbReference type="GO" id="GO:0005524">
    <property type="term" value="F:ATP binding"/>
    <property type="evidence" value="ECO:0007669"/>
    <property type="project" value="UniProtKB-KW"/>
</dbReference>
<keyword evidence="4" id="KW-0217">Developmental protein</keyword>
<dbReference type="PROSITE" id="PS51194">
    <property type="entry name" value="HELICASE_CTER"/>
    <property type="match status" value="1"/>
</dbReference>
<dbReference type="InterPro" id="IPR002999">
    <property type="entry name" value="Tudor"/>
</dbReference>
<evidence type="ECO:0000256" key="15">
    <source>
        <dbReference type="SAM" id="MobiDB-lite"/>
    </source>
</evidence>
<keyword evidence="13" id="KW-0469">Meiosis</keyword>
<dbReference type="GO" id="GO:0005737">
    <property type="term" value="C:cytoplasm"/>
    <property type="evidence" value="ECO:0007669"/>
    <property type="project" value="UniProtKB-SubCell"/>
</dbReference>
<feature type="region of interest" description="Disordered" evidence="15">
    <location>
        <begin position="171"/>
        <end position="192"/>
    </location>
</feature>
<dbReference type="GO" id="GO:0016787">
    <property type="term" value="F:hydrolase activity"/>
    <property type="evidence" value="ECO:0007669"/>
    <property type="project" value="UniProtKB-KW"/>
</dbReference>
<dbReference type="GO" id="GO:0003724">
    <property type="term" value="F:RNA helicase activity"/>
    <property type="evidence" value="ECO:0007669"/>
    <property type="project" value="UniProtKB-EC"/>
</dbReference>
<dbReference type="SMART" id="SM00490">
    <property type="entry name" value="HELICc"/>
    <property type="match status" value="1"/>
</dbReference>
<organism evidence="19 21">
    <name type="scientific">Rotaria sordida</name>
    <dbReference type="NCBI Taxonomy" id="392033"/>
    <lineage>
        <taxon>Eukaryota</taxon>
        <taxon>Metazoa</taxon>
        <taxon>Spiralia</taxon>
        <taxon>Gnathifera</taxon>
        <taxon>Rotifera</taxon>
        <taxon>Eurotatoria</taxon>
        <taxon>Bdelloidea</taxon>
        <taxon>Philodinida</taxon>
        <taxon>Philodinidae</taxon>
        <taxon>Rotaria</taxon>
    </lineage>
</organism>
<dbReference type="InterPro" id="IPR035437">
    <property type="entry name" value="SNase_OB-fold_sf"/>
</dbReference>
<dbReference type="CDD" id="cd18791">
    <property type="entry name" value="SF2_C_RHA"/>
    <property type="match status" value="1"/>
</dbReference>
<evidence type="ECO:0000313" key="19">
    <source>
        <dbReference type="EMBL" id="CAF1200345.1"/>
    </source>
</evidence>
<evidence type="ECO:0000256" key="5">
    <source>
        <dbReference type="ARBA" id="ARBA00022490"/>
    </source>
</evidence>
<dbReference type="InterPro" id="IPR027417">
    <property type="entry name" value="P-loop_NTPase"/>
</dbReference>
<evidence type="ECO:0000256" key="3">
    <source>
        <dbReference type="ARBA" id="ARBA00012552"/>
    </source>
</evidence>